<keyword evidence="3" id="KW-1185">Reference proteome</keyword>
<name>A0AAV7TZL7_PLEWA</name>
<protein>
    <submittedName>
        <fullName evidence="2">Uncharacterized protein</fullName>
    </submittedName>
</protein>
<gene>
    <name evidence="2" type="ORF">NDU88_007361</name>
</gene>
<reference evidence="2" key="1">
    <citation type="journal article" date="2022" name="bioRxiv">
        <title>Sequencing and chromosome-scale assembly of the giantPleurodeles waltlgenome.</title>
        <authorList>
            <person name="Brown T."/>
            <person name="Elewa A."/>
            <person name="Iarovenko S."/>
            <person name="Subramanian E."/>
            <person name="Araus A.J."/>
            <person name="Petzold A."/>
            <person name="Susuki M."/>
            <person name="Suzuki K.-i.T."/>
            <person name="Hayashi T."/>
            <person name="Toyoda A."/>
            <person name="Oliveira C."/>
            <person name="Osipova E."/>
            <person name="Leigh N.D."/>
            <person name="Simon A."/>
            <person name="Yun M.H."/>
        </authorList>
    </citation>
    <scope>NUCLEOTIDE SEQUENCE</scope>
    <source>
        <strain evidence="2">20211129_DDA</strain>
        <tissue evidence="2">Liver</tissue>
    </source>
</reference>
<organism evidence="2 3">
    <name type="scientific">Pleurodeles waltl</name>
    <name type="common">Iberian ribbed newt</name>
    <dbReference type="NCBI Taxonomy" id="8319"/>
    <lineage>
        <taxon>Eukaryota</taxon>
        <taxon>Metazoa</taxon>
        <taxon>Chordata</taxon>
        <taxon>Craniata</taxon>
        <taxon>Vertebrata</taxon>
        <taxon>Euteleostomi</taxon>
        <taxon>Amphibia</taxon>
        <taxon>Batrachia</taxon>
        <taxon>Caudata</taxon>
        <taxon>Salamandroidea</taxon>
        <taxon>Salamandridae</taxon>
        <taxon>Pleurodelinae</taxon>
        <taxon>Pleurodeles</taxon>
    </lineage>
</organism>
<dbReference type="Proteomes" id="UP001066276">
    <property type="component" value="Chromosome 3_2"/>
</dbReference>
<proteinExistence type="predicted"/>
<sequence length="142" mass="14963">MSLPLPFNVTPTLPKQQEASADSAETLKVSTSVSSSVPEALGREHRESPEGPEAHKDASRMVRACPSPSPLDSSMVAQVITNSDSVASKGVLSQASGEDYVLTQSSIDKKGHQFLAKGKMTSKLGPDGDMGDKLFFLSAQSN</sequence>
<feature type="compositionally biased region" description="Polar residues" evidence="1">
    <location>
        <begin position="9"/>
        <end position="20"/>
    </location>
</feature>
<feature type="region of interest" description="Disordered" evidence="1">
    <location>
        <begin position="1"/>
        <end position="60"/>
    </location>
</feature>
<feature type="compositionally biased region" description="Basic and acidic residues" evidence="1">
    <location>
        <begin position="41"/>
        <end position="60"/>
    </location>
</feature>
<evidence type="ECO:0000256" key="1">
    <source>
        <dbReference type="SAM" id="MobiDB-lite"/>
    </source>
</evidence>
<accession>A0AAV7TZL7</accession>
<evidence type="ECO:0000313" key="2">
    <source>
        <dbReference type="EMBL" id="KAJ1182167.1"/>
    </source>
</evidence>
<evidence type="ECO:0000313" key="3">
    <source>
        <dbReference type="Proteomes" id="UP001066276"/>
    </source>
</evidence>
<dbReference type="EMBL" id="JANPWB010000006">
    <property type="protein sequence ID" value="KAJ1182167.1"/>
    <property type="molecule type" value="Genomic_DNA"/>
</dbReference>
<dbReference type="AlphaFoldDB" id="A0AAV7TZL7"/>
<comment type="caution">
    <text evidence="2">The sequence shown here is derived from an EMBL/GenBank/DDBJ whole genome shotgun (WGS) entry which is preliminary data.</text>
</comment>